<reference evidence="3 4" key="1">
    <citation type="submission" date="2023-03" db="EMBL/GenBank/DDBJ databases">
        <title>Isolation and description of six Streptomyces strains from soil environments, able to metabolize different microbial glucans.</title>
        <authorList>
            <person name="Widen T."/>
            <person name="Larsbrink J."/>
        </authorList>
    </citation>
    <scope>NUCLEOTIDE SEQUENCE [LARGE SCALE GENOMIC DNA]</scope>
    <source>
        <strain evidence="3 4">Alt2</strain>
    </source>
</reference>
<proteinExistence type="predicted"/>
<feature type="coiled-coil region" evidence="1">
    <location>
        <begin position="41"/>
        <end position="89"/>
    </location>
</feature>
<evidence type="ECO:0000256" key="1">
    <source>
        <dbReference type="SAM" id="Coils"/>
    </source>
</evidence>
<organism evidence="3 4">
    <name type="scientific">Streptomyces poriferorum</name>
    <dbReference type="NCBI Taxonomy" id="2798799"/>
    <lineage>
        <taxon>Bacteria</taxon>
        <taxon>Bacillati</taxon>
        <taxon>Actinomycetota</taxon>
        <taxon>Actinomycetes</taxon>
        <taxon>Kitasatosporales</taxon>
        <taxon>Streptomycetaceae</taxon>
        <taxon>Streptomyces</taxon>
    </lineage>
</organism>
<keyword evidence="4" id="KW-1185">Reference proteome</keyword>
<gene>
    <name evidence="3" type="ORF">P8A19_35365</name>
</gene>
<dbReference type="Proteomes" id="UP001235744">
    <property type="component" value="Chromosome"/>
</dbReference>
<evidence type="ECO:0000313" key="3">
    <source>
        <dbReference type="EMBL" id="WLQ60378.1"/>
    </source>
</evidence>
<protein>
    <submittedName>
        <fullName evidence="3">Uncharacterized protein</fullName>
    </submittedName>
</protein>
<feature type="region of interest" description="Disordered" evidence="2">
    <location>
        <begin position="142"/>
        <end position="169"/>
    </location>
</feature>
<dbReference type="EMBL" id="CP120988">
    <property type="protein sequence ID" value="WLQ60378.1"/>
    <property type="molecule type" value="Genomic_DNA"/>
</dbReference>
<evidence type="ECO:0000256" key="2">
    <source>
        <dbReference type="SAM" id="MobiDB-lite"/>
    </source>
</evidence>
<evidence type="ECO:0000313" key="4">
    <source>
        <dbReference type="Proteomes" id="UP001235744"/>
    </source>
</evidence>
<dbReference type="RefSeq" id="WP_306069339.1">
    <property type="nucleotide sequence ID" value="NZ_CP120988.1"/>
</dbReference>
<accession>A0ABY9IY14</accession>
<name>A0ABY9IY14_9ACTN</name>
<feature type="compositionally biased region" description="Polar residues" evidence="2">
    <location>
        <begin position="160"/>
        <end position="169"/>
    </location>
</feature>
<sequence length="169" mass="18393">MSLHLGIRRPKPKHRAVDKVTSLRNEKRRLLGQLIGAADHIALLNGELADVRAKRAETEQVVVCLSANVEELTQERDGFAAANEALRKQLAPYLAADANRDAITVPTAERDTTAMEDQATAPIDVRPLWEAHGISPVIRIADAPAADDPRTPTWVPGPDSETTQSLRVA</sequence>
<keyword evidence="1" id="KW-0175">Coiled coil</keyword>